<accession>A0A8H9N1A8</accession>
<dbReference type="AlphaFoldDB" id="A0A8H9N1A8"/>
<proteinExistence type="predicted"/>
<dbReference type="InterPro" id="IPR026325">
    <property type="entry name" value="DUF932"/>
</dbReference>
<dbReference type="Pfam" id="PF06067">
    <property type="entry name" value="DUF932"/>
    <property type="match status" value="1"/>
</dbReference>
<organism evidence="1">
    <name type="scientific">Vibrio vulnificus</name>
    <dbReference type="NCBI Taxonomy" id="672"/>
    <lineage>
        <taxon>Bacteria</taxon>
        <taxon>Pseudomonadati</taxon>
        <taxon>Pseudomonadota</taxon>
        <taxon>Gammaproteobacteria</taxon>
        <taxon>Vibrionales</taxon>
        <taxon>Vibrionaceae</taxon>
        <taxon>Vibrio</taxon>
    </lineage>
</organism>
<comment type="caution">
    <text evidence="1">The sequence shown here is derived from an EMBL/GenBank/DDBJ whole genome shotgun (WGS) entry which is preliminary data.</text>
</comment>
<reference evidence="1" key="1">
    <citation type="journal article" date="2018" name="Genome Biol.">
        <title>SKESA: strategic k-mer extension for scrupulous assemblies.</title>
        <authorList>
            <person name="Souvorov A."/>
            <person name="Agarwala R."/>
            <person name="Lipman D.J."/>
        </authorList>
    </citation>
    <scope>NUCLEOTIDE SEQUENCE</scope>
    <source>
        <strain evidence="1">BCW_3452</strain>
    </source>
</reference>
<dbReference type="Proteomes" id="UP000863257">
    <property type="component" value="Unassembled WGS sequence"/>
</dbReference>
<evidence type="ECO:0000313" key="1">
    <source>
        <dbReference type="EMBL" id="HAS8540995.1"/>
    </source>
</evidence>
<gene>
    <name evidence="1" type="ORF">I7730_14485</name>
</gene>
<name>A0A8H9N1A8_VIBVL</name>
<reference evidence="1" key="2">
    <citation type="submission" date="2019-01" db="EMBL/GenBank/DDBJ databases">
        <authorList>
            <consortium name="NCBI Pathogen Detection Project"/>
        </authorList>
    </citation>
    <scope>NUCLEOTIDE SEQUENCE</scope>
    <source>
        <strain evidence="1">BCW_3452</strain>
    </source>
</reference>
<sequence>MVLYDSNPIKGIPLTETEKILNALDLNWTILSRPATYTDPFGQTVVTDKQFLLKVERDSYTELGVFGKDLRPAQPKQLLSAIQAISKKINLKLVAGGHTREGKHIYFICKVLDEHHTNISLSRFLICHTSNDANGKTKIQPVYICEQTKTQLGLIDNEISSSRIFELSHHFNFDDIEALIKVSRRLGDYWDLAEEQVCQLLNTPVDRTAVEKFHEALYPRFSIGNEKTKRGFDLVQSELYSNHMRFLHNRELPPSYFSLFSAFCYYLDHIKRRNGDPSGAIHSLNFGHDGKSKRVAFEIASKQALGIFS</sequence>
<protein>
    <submittedName>
        <fullName evidence="1">DUF932 domain-containing protein</fullName>
    </submittedName>
</protein>
<dbReference type="EMBL" id="DACRBY010000017">
    <property type="protein sequence ID" value="HAS8540995.1"/>
    <property type="molecule type" value="Genomic_DNA"/>
</dbReference>